<protein>
    <submittedName>
        <fullName evidence="2">Uncharacterized protein</fullName>
    </submittedName>
</protein>
<feature type="compositionally biased region" description="Basic residues" evidence="1">
    <location>
        <begin position="87"/>
        <end position="98"/>
    </location>
</feature>
<reference evidence="2 3" key="1">
    <citation type="submission" date="2017-03" db="EMBL/GenBank/DDBJ databases">
        <title>Genomes of endolithic fungi from Antarctica.</title>
        <authorList>
            <person name="Coleine C."/>
            <person name="Masonjones S."/>
            <person name="Stajich J.E."/>
        </authorList>
    </citation>
    <scope>NUCLEOTIDE SEQUENCE [LARGE SCALE GENOMIC DNA]</scope>
    <source>
        <strain evidence="2 3">CCFEE 5187</strain>
    </source>
</reference>
<dbReference type="Proteomes" id="UP000308768">
    <property type="component" value="Unassembled WGS sequence"/>
</dbReference>
<proteinExistence type="predicted"/>
<dbReference type="AlphaFoldDB" id="A0A4U0XKV3"/>
<sequence>MPSAVSTTYLIEHHETLLVSMWEIGLRDQEIERLTHAIHWMEIERDNAFQERENTFKAAETRRSRRKGRKVERDEARRDEKRDRREGQRRRGARNLKI</sequence>
<dbReference type="EMBL" id="NAJN01000168">
    <property type="protein sequence ID" value="TKA77872.1"/>
    <property type="molecule type" value="Genomic_DNA"/>
</dbReference>
<keyword evidence="3" id="KW-1185">Reference proteome</keyword>
<organism evidence="2 3">
    <name type="scientific">Cryomyces minteri</name>
    <dbReference type="NCBI Taxonomy" id="331657"/>
    <lineage>
        <taxon>Eukaryota</taxon>
        <taxon>Fungi</taxon>
        <taxon>Dikarya</taxon>
        <taxon>Ascomycota</taxon>
        <taxon>Pezizomycotina</taxon>
        <taxon>Dothideomycetes</taxon>
        <taxon>Dothideomycetes incertae sedis</taxon>
        <taxon>Cryomyces</taxon>
    </lineage>
</organism>
<comment type="caution">
    <text evidence="2">The sequence shown here is derived from an EMBL/GenBank/DDBJ whole genome shotgun (WGS) entry which is preliminary data.</text>
</comment>
<gene>
    <name evidence="2" type="ORF">B0A49_01850</name>
</gene>
<name>A0A4U0XKV3_9PEZI</name>
<evidence type="ECO:0000313" key="2">
    <source>
        <dbReference type="EMBL" id="TKA77872.1"/>
    </source>
</evidence>
<evidence type="ECO:0000313" key="3">
    <source>
        <dbReference type="Proteomes" id="UP000308768"/>
    </source>
</evidence>
<evidence type="ECO:0000256" key="1">
    <source>
        <dbReference type="SAM" id="MobiDB-lite"/>
    </source>
</evidence>
<feature type="compositionally biased region" description="Basic and acidic residues" evidence="1">
    <location>
        <begin position="71"/>
        <end position="86"/>
    </location>
</feature>
<feature type="region of interest" description="Disordered" evidence="1">
    <location>
        <begin position="54"/>
        <end position="98"/>
    </location>
</feature>
<accession>A0A4U0XKV3</accession>